<dbReference type="Proteomes" id="UP000005207">
    <property type="component" value="Linkage group LG2"/>
</dbReference>
<evidence type="ECO:0000313" key="1">
    <source>
        <dbReference type="Ensembl" id="ENSONIP00000080355.1"/>
    </source>
</evidence>
<dbReference type="SUPFAM" id="SSF48726">
    <property type="entry name" value="Immunoglobulin"/>
    <property type="match status" value="1"/>
</dbReference>
<proteinExistence type="predicted"/>
<dbReference type="InParanoid" id="A0A669F493"/>
<dbReference type="Gene3D" id="2.60.40.10">
    <property type="entry name" value="Immunoglobulins"/>
    <property type="match status" value="1"/>
</dbReference>
<dbReference type="OMA" id="MILICKK"/>
<reference evidence="2" key="1">
    <citation type="submission" date="2012-01" db="EMBL/GenBank/DDBJ databases">
        <title>The Genome Sequence of Oreochromis niloticus (Nile Tilapia).</title>
        <authorList>
            <consortium name="Broad Institute Genome Assembly Team"/>
            <consortium name="Broad Institute Sequencing Platform"/>
            <person name="Di Palma F."/>
            <person name="Johnson J."/>
            <person name="Lander E.S."/>
            <person name="Lindblad-Toh K."/>
        </authorList>
    </citation>
    <scope>NUCLEOTIDE SEQUENCE [LARGE SCALE GENOMIC DNA]</scope>
</reference>
<reference evidence="1" key="3">
    <citation type="submission" date="2025-09" db="UniProtKB">
        <authorList>
            <consortium name="Ensembl"/>
        </authorList>
    </citation>
    <scope>IDENTIFICATION</scope>
</reference>
<dbReference type="Ensembl" id="ENSONIT00000069094.1">
    <property type="protein sequence ID" value="ENSONIP00000080355.1"/>
    <property type="gene ID" value="ENSONIG00000028574.1"/>
</dbReference>
<reference evidence="1" key="2">
    <citation type="submission" date="2025-08" db="UniProtKB">
        <authorList>
            <consortium name="Ensembl"/>
        </authorList>
    </citation>
    <scope>IDENTIFICATION</scope>
</reference>
<dbReference type="InterPro" id="IPR036179">
    <property type="entry name" value="Ig-like_dom_sf"/>
</dbReference>
<protein>
    <recommendedName>
        <fullName evidence="3">Immunoglobulin V-set domain-containing protein</fullName>
    </recommendedName>
</protein>
<keyword evidence="2" id="KW-1185">Reference proteome</keyword>
<dbReference type="GeneTree" id="ENSGT01030000234806"/>
<dbReference type="AlphaFoldDB" id="A0A669F493"/>
<dbReference type="InterPro" id="IPR013783">
    <property type="entry name" value="Ig-like_fold"/>
</dbReference>
<organism evidence="1 2">
    <name type="scientific">Oreochromis niloticus</name>
    <name type="common">Nile tilapia</name>
    <name type="synonym">Tilapia nilotica</name>
    <dbReference type="NCBI Taxonomy" id="8128"/>
    <lineage>
        <taxon>Eukaryota</taxon>
        <taxon>Metazoa</taxon>
        <taxon>Chordata</taxon>
        <taxon>Craniata</taxon>
        <taxon>Vertebrata</taxon>
        <taxon>Euteleostomi</taxon>
        <taxon>Actinopterygii</taxon>
        <taxon>Neopterygii</taxon>
        <taxon>Teleostei</taxon>
        <taxon>Neoteleostei</taxon>
        <taxon>Acanthomorphata</taxon>
        <taxon>Ovalentaria</taxon>
        <taxon>Cichlomorphae</taxon>
        <taxon>Cichliformes</taxon>
        <taxon>Cichlidae</taxon>
        <taxon>African cichlids</taxon>
        <taxon>Pseudocrenilabrinae</taxon>
        <taxon>Oreochromini</taxon>
        <taxon>Oreochromis</taxon>
    </lineage>
</organism>
<accession>A0A669F493</accession>
<evidence type="ECO:0008006" key="3">
    <source>
        <dbReference type="Google" id="ProtNLM"/>
    </source>
</evidence>
<evidence type="ECO:0000313" key="2">
    <source>
        <dbReference type="Proteomes" id="UP000005207"/>
    </source>
</evidence>
<name>A0A669F493_ORENI</name>
<sequence>LSFACSIFSFSAKLDGAQCYGALGGTVDIQLMDSTSEIPRYHLLKDSLKILLSVRDNTVLYNTIAHRSLLFPSNGTFRINNLSRNDSGDYTLETFDSNGRSSGVRTLKLFIQGKCWEIYVFPLRYSTMYCK</sequence>